<reference evidence="3" key="1">
    <citation type="submission" date="2017-05" db="EMBL/GenBank/DDBJ databases">
        <title>Complete and WGS of Bordetella genogroups.</title>
        <authorList>
            <person name="Spilker T."/>
            <person name="Lipuma J."/>
        </authorList>
    </citation>
    <scope>NUCLEOTIDE SEQUENCE [LARGE SCALE GENOMIC DNA]</scope>
    <source>
        <strain evidence="3">AU6712</strain>
    </source>
</reference>
<name>A0A261VKC1_9BORD</name>
<gene>
    <name evidence="2" type="ORF">CAL22_09050</name>
</gene>
<organism evidence="2 3">
    <name type="scientific">Bordetella genomosp. 12</name>
    <dbReference type="NCBI Taxonomy" id="463035"/>
    <lineage>
        <taxon>Bacteria</taxon>
        <taxon>Pseudomonadati</taxon>
        <taxon>Pseudomonadota</taxon>
        <taxon>Betaproteobacteria</taxon>
        <taxon>Burkholderiales</taxon>
        <taxon>Alcaligenaceae</taxon>
        <taxon>Bordetella</taxon>
    </lineage>
</organism>
<evidence type="ECO:0000313" key="3">
    <source>
        <dbReference type="Proteomes" id="UP000216429"/>
    </source>
</evidence>
<dbReference type="EMBL" id="NEVU01000002">
    <property type="protein sequence ID" value="OZI74594.1"/>
    <property type="molecule type" value="Genomic_DNA"/>
</dbReference>
<sequence>MSNLEFKPVGENQYEVMQDGQPMIICTRPGQSPEHALAESQQPEEPDYRDQRIREYPALNDQMDQVAKIALALRAAGMLPPVEQSVHDWLDHVAAVKAEFPKPEGQ</sequence>
<dbReference type="RefSeq" id="WP_094812382.1">
    <property type="nucleotide sequence ID" value="NZ_NEVU01000002.1"/>
</dbReference>
<proteinExistence type="predicted"/>
<dbReference type="Proteomes" id="UP000216429">
    <property type="component" value="Unassembled WGS sequence"/>
</dbReference>
<evidence type="ECO:0000256" key="1">
    <source>
        <dbReference type="SAM" id="MobiDB-lite"/>
    </source>
</evidence>
<protein>
    <submittedName>
        <fullName evidence="2">Uncharacterized protein</fullName>
    </submittedName>
</protein>
<evidence type="ECO:0000313" key="2">
    <source>
        <dbReference type="EMBL" id="OZI74594.1"/>
    </source>
</evidence>
<accession>A0A261VKC1</accession>
<comment type="caution">
    <text evidence="2">The sequence shown here is derived from an EMBL/GenBank/DDBJ whole genome shotgun (WGS) entry which is preliminary data.</text>
</comment>
<keyword evidence="3" id="KW-1185">Reference proteome</keyword>
<dbReference type="AlphaFoldDB" id="A0A261VKC1"/>
<feature type="region of interest" description="Disordered" evidence="1">
    <location>
        <begin position="27"/>
        <end position="48"/>
    </location>
</feature>